<dbReference type="InterPro" id="IPR043917">
    <property type="entry name" value="DUF5753"/>
</dbReference>
<accession>A0ABV9S6K3</accession>
<evidence type="ECO:0000259" key="1">
    <source>
        <dbReference type="PROSITE" id="PS50943"/>
    </source>
</evidence>
<feature type="domain" description="HTH cro/C1-type" evidence="1">
    <location>
        <begin position="13"/>
        <end position="68"/>
    </location>
</feature>
<dbReference type="Gene3D" id="1.10.260.40">
    <property type="entry name" value="lambda repressor-like DNA-binding domains"/>
    <property type="match status" value="1"/>
</dbReference>
<dbReference type="InterPro" id="IPR001387">
    <property type="entry name" value="Cro/C1-type_HTH"/>
</dbReference>
<comment type="caution">
    <text evidence="2">The sequence shown here is derived from an EMBL/GenBank/DDBJ whole genome shotgun (WGS) entry which is preliminary data.</text>
</comment>
<dbReference type="PROSITE" id="PS50943">
    <property type="entry name" value="HTH_CROC1"/>
    <property type="match status" value="1"/>
</dbReference>
<dbReference type="Pfam" id="PF13560">
    <property type="entry name" value="HTH_31"/>
    <property type="match status" value="1"/>
</dbReference>
<reference evidence="3" key="1">
    <citation type="journal article" date="2019" name="Int. J. Syst. Evol. Microbiol.">
        <title>The Global Catalogue of Microorganisms (GCM) 10K type strain sequencing project: providing services to taxonomists for standard genome sequencing and annotation.</title>
        <authorList>
            <consortium name="The Broad Institute Genomics Platform"/>
            <consortium name="The Broad Institute Genome Sequencing Center for Infectious Disease"/>
            <person name="Wu L."/>
            <person name="Ma J."/>
        </authorList>
    </citation>
    <scope>NUCLEOTIDE SEQUENCE [LARGE SCALE GENOMIC DNA]</scope>
    <source>
        <strain evidence="3">ZS-22-S1</strain>
    </source>
</reference>
<dbReference type="RefSeq" id="WP_378058101.1">
    <property type="nucleotide sequence ID" value="NZ_JBHSIS010000010.1"/>
</dbReference>
<sequence>MPTYRRRRLARRLRQMREQAGLTLADAARRLDKTRSSLGRIETGQSRADVHLIRSMMDFYDIYDPDLLDLVREANRPGWWTKYGIDDRGYISTETEASTLRELAIINIPGLLQTESYMRAQFAAHRLRADRVEAEVSARLFRQRRLVDEEFPLDLVAIIDEAALRKKVGGAEVMRGQLRRLVKSAELPTVGIQVLPDKAGSHPGADGAYTILSFPEDEPSVLYVACVVGAIHIEKPEEVAQARLKFDQLRSEALSPTASVALIERLAGEL</sequence>
<protein>
    <submittedName>
        <fullName evidence="2">Helix-turn-helix transcriptional regulator</fullName>
    </submittedName>
</protein>
<dbReference type="EMBL" id="JBHSIS010000010">
    <property type="protein sequence ID" value="MFC4856121.1"/>
    <property type="molecule type" value="Genomic_DNA"/>
</dbReference>
<organism evidence="2 3">
    <name type="scientific">Actinophytocola glycyrrhizae</name>
    <dbReference type="NCBI Taxonomy" id="2044873"/>
    <lineage>
        <taxon>Bacteria</taxon>
        <taxon>Bacillati</taxon>
        <taxon>Actinomycetota</taxon>
        <taxon>Actinomycetes</taxon>
        <taxon>Pseudonocardiales</taxon>
        <taxon>Pseudonocardiaceae</taxon>
    </lineage>
</organism>
<dbReference type="Pfam" id="PF19054">
    <property type="entry name" value="DUF5753"/>
    <property type="match status" value="1"/>
</dbReference>
<keyword evidence="3" id="KW-1185">Reference proteome</keyword>
<dbReference type="InterPro" id="IPR010982">
    <property type="entry name" value="Lambda_DNA-bd_dom_sf"/>
</dbReference>
<dbReference type="SUPFAM" id="SSF47413">
    <property type="entry name" value="lambda repressor-like DNA-binding domains"/>
    <property type="match status" value="1"/>
</dbReference>
<gene>
    <name evidence="2" type="ORF">ACFPCV_21680</name>
</gene>
<dbReference type="Proteomes" id="UP001595859">
    <property type="component" value="Unassembled WGS sequence"/>
</dbReference>
<name>A0ABV9S6K3_9PSEU</name>
<evidence type="ECO:0000313" key="3">
    <source>
        <dbReference type="Proteomes" id="UP001595859"/>
    </source>
</evidence>
<dbReference type="SMART" id="SM00530">
    <property type="entry name" value="HTH_XRE"/>
    <property type="match status" value="1"/>
</dbReference>
<dbReference type="CDD" id="cd00093">
    <property type="entry name" value="HTH_XRE"/>
    <property type="match status" value="1"/>
</dbReference>
<proteinExistence type="predicted"/>
<evidence type="ECO:0000313" key="2">
    <source>
        <dbReference type="EMBL" id="MFC4856121.1"/>
    </source>
</evidence>